<keyword evidence="2" id="KW-1185">Reference proteome</keyword>
<accession>A0A8J5SL59</accession>
<evidence type="ECO:0000313" key="1">
    <source>
        <dbReference type="EMBL" id="KAG8076340.1"/>
    </source>
</evidence>
<reference evidence="1" key="2">
    <citation type="submission" date="2021-02" db="EMBL/GenBank/DDBJ databases">
        <authorList>
            <person name="Kimball J.A."/>
            <person name="Haas M.W."/>
            <person name="Macchietto M."/>
            <person name="Kono T."/>
            <person name="Duquette J."/>
            <person name="Shao M."/>
        </authorList>
    </citation>
    <scope>NUCLEOTIDE SEQUENCE</scope>
    <source>
        <tissue evidence="1">Fresh leaf tissue</tissue>
    </source>
</reference>
<sequence length="80" mass="8515">MRLCCLERAMGAGASRPASTRWLGLVRAMQMARAARVDDAVAGRVFVLPYGKSVLSLAETYASGCAGLGMLQLKLLLKNT</sequence>
<protein>
    <submittedName>
        <fullName evidence="1">Uncharacterized protein</fullName>
    </submittedName>
</protein>
<proteinExistence type="predicted"/>
<gene>
    <name evidence="1" type="ORF">GUJ93_ZPchr0006g42171</name>
</gene>
<dbReference type="EMBL" id="JAAALK010000283">
    <property type="protein sequence ID" value="KAG8076340.1"/>
    <property type="molecule type" value="Genomic_DNA"/>
</dbReference>
<dbReference type="AlphaFoldDB" id="A0A8J5SL59"/>
<reference evidence="1" key="1">
    <citation type="journal article" date="2021" name="bioRxiv">
        <title>Whole Genome Assembly and Annotation of Northern Wild Rice, Zizania palustris L., Supports a Whole Genome Duplication in the Zizania Genus.</title>
        <authorList>
            <person name="Haas M."/>
            <person name="Kono T."/>
            <person name="Macchietto M."/>
            <person name="Millas R."/>
            <person name="McGilp L."/>
            <person name="Shao M."/>
            <person name="Duquette J."/>
            <person name="Hirsch C.N."/>
            <person name="Kimball J."/>
        </authorList>
    </citation>
    <scope>NUCLEOTIDE SEQUENCE</scope>
    <source>
        <tissue evidence="1">Fresh leaf tissue</tissue>
    </source>
</reference>
<evidence type="ECO:0000313" key="2">
    <source>
        <dbReference type="Proteomes" id="UP000729402"/>
    </source>
</evidence>
<dbReference type="Proteomes" id="UP000729402">
    <property type="component" value="Unassembled WGS sequence"/>
</dbReference>
<organism evidence="1 2">
    <name type="scientific">Zizania palustris</name>
    <name type="common">Northern wild rice</name>
    <dbReference type="NCBI Taxonomy" id="103762"/>
    <lineage>
        <taxon>Eukaryota</taxon>
        <taxon>Viridiplantae</taxon>
        <taxon>Streptophyta</taxon>
        <taxon>Embryophyta</taxon>
        <taxon>Tracheophyta</taxon>
        <taxon>Spermatophyta</taxon>
        <taxon>Magnoliopsida</taxon>
        <taxon>Liliopsida</taxon>
        <taxon>Poales</taxon>
        <taxon>Poaceae</taxon>
        <taxon>BOP clade</taxon>
        <taxon>Oryzoideae</taxon>
        <taxon>Oryzeae</taxon>
        <taxon>Zizaniinae</taxon>
        <taxon>Zizania</taxon>
    </lineage>
</organism>
<name>A0A8J5SL59_ZIZPA</name>
<comment type="caution">
    <text evidence="1">The sequence shown here is derived from an EMBL/GenBank/DDBJ whole genome shotgun (WGS) entry which is preliminary data.</text>
</comment>